<dbReference type="PANTHER" id="PTHR22602">
    <property type="entry name" value="TRANSFERASE CAF17, MITOCHONDRIAL-RELATED"/>
    <property type="match status" value="1"/>
</dbReference>
<organism evidence="1 2">
    <name type="scientific">Plasticicumulans acidivorans</name>
    <dbReference type="NCBI Taxonomy" id="886464"/>
    <lineage>
        <taxon>Bacteria</taxon>
        <taxon>Pseudomonadati</taxon>
        <taxon>Pseudomonadota</taxon>
        <taxon>Gammaproteobacteria</taxon>
        <taxon>Candidatus Competibacteraceae</taxon>
        <taxon>Plasticicumulans</taxon>
    </lineage>
</organism>
<dbReference type="InterPro" id="IPR017703">
    <property type="entry name" value="YgfZ/GCV_T_CS"/>
</dbReference>
<dbReference type="Gene3D" id="2.40.30.160">
    <property type="match status" value="1"/>
</dbReference>
<dbReference type="OrthoDB" id="9796287at2"/>
<dbReference type="Proteomes" id="UP000246569">
    <property type="component" value="Unassembled WGS sequence"/>
</dbReference>
<dbReference type="SUPFAM" id="SSF103025">
    <property type="entry name" value="Folate-binding domain"/>
    <property type="match status" value="1"/>
</dbReference>
<evidence type="ECO:0000313" key="2">
    <source>
        <dbReference type="Proteomes" id="UP000246569"/>
    </source>
</evidence>
<dbReference type="Gene3D" id="3.30.70.1400">
    <property type="entry name" value="Aminomethyltransferase beta-barrel domains"/>
    <property type="match status" value="1"/>
</dbReference>
<name>A0A317MWW6_9GAMM</name>
<dbReference type="EMBL" id="QGTJ01000003">
    <property type="protein sequence ID" value="PWV63386.1"/>
    <property type="molecule type" value="Genomic_DNA"/>
</dbReference>
<dbReference type="AlphaFoldDB" id="A0A317MWW6"/>
<keyword evidence="2" id="KW-1185">Reference proteome</keyword>
<dbReference type="PANTHER" id="PTHR22602:SF0">
    <property type="entry name" value="TRANSFERASE CAF17, MITOCHONDRIAL-RELATED"/>
    <property type="match status" value="1"/>
</dbReference>
<accession>A0A317MWW6</accession>
<dbReference type="NCBIfam" id="TIGR03317">
    <property type="entry name" value="ygfZ_signature"/>
    <property type="match status" value="1"/>
</dbReference>
<comment type="caution">
    <text evidence="1">The sequence shown here is derived from an EMBL/GenBank/DDBJ whole genome shotgun (WGS) entry which is preliminary data.</text>
</comment>
<gene>
    <name evidence="1" type="ORF">C7443_103311</name>
</gene>
<evidence type="ECO:0000313" key="1">
    <source>
        <dbReference type="EMBL" id="PWV63386.1"/>
    </source>
</evidence>
<dbReference type="GO" id="GO:0016226">
    <property type="term" value="P:iron-sulfur cluster assembly"/>
    <property type="evidence" value="ECO:0007669"/>
    <property type="project" value="TreeGrafter"/>
</dbReference>
<sequence length="347" mass="37523">MNHDWASFLSEYRQSSPTATLCGADGIRALSGPGILCAAESWSLAQAHGRDAIAFLQGQLTQDVRRIDRSTSLPAAYCSPKGRVLSTLRLFLHHEDVGLILPAERRTAVLERLSKFILRADVHLSPTDDRVTFGCAGSEAAGILASVLGIDLPETPNHASSTPDTTVLRLPAPVARFIVITTSERAKPLWLGCIEAGLQVTDDDTWRWLDIAAGAAEIGPTGVETYTPQMLNLQLTDAVSFTKGCYTGQEVVARTQYLGEVKRRLYRAHIDDTRRPQADVALWAPGETEAEQTIGRLLTVSPHPDGGFAALAVVQVHATAAAEVRLQDENGPIVTLESLTPDLEEED</sequence>
<proteinExistence type="predicted"/>
<dbReference type="Gene3D" id="3.30.70.1630">
    <property type="match status" value="1"/>
</dbReference>
<reference evidence="1 2" key="1">
    <citation type="submission" date="2018-05" db="EMBL/GenBank/DDBJ databases">
        <title>Genomic Encyclopedia of Type Strains, Phase IV (KMG-IV): sequencing the most valuable type-strain genomes for metagenomic binning, comparative biology and taxonomic classification.</title>
        <authorList>
            <person name="Goeker M."/>
        </authorList>
    </citation>
    <scope>NUCLEOTIDE SEQUENCE [LARGE SCALE GENOMIC DNA]</scope>
    <source>
        <strain evidence="1 2">DSM 23606</strain>
    </source>
</reference>
<dbReference type="InterPro" id="IPR045179">
    <property type="entry name" value="YgfZ/GcvT"/>
</dbReference>
<protein>
    <submittedName>
        <fullName evidence="1">Uncharacterized protein</fullName>
    </submittedName>
</protein>
<dbReference type="PIRSF" id="PIRSF006487">
    <property type="entry name" value="GcvT"/>
    <property type="match status" value="1"/>
</dbReference>